<accession>A0A3D8IP88</accession>
<feature type="transmembrane region" description="Helical" evidence="1">
    <location>
        <begin position="63"/>
        <end position="81"/>
    </location>
</feature>
<organism evidence="2 3">
    <name type="scientific">Helicobacter equorum</name>
    <dbReference type="NCBI Taxonomy" id="361872"/>
    <lineage>
        <taxon>Bacteria</taxon>
        <taxon>Pseudomonadati</taxon>
        <taxon>Campylobacterota</taxon>
        <taxon>Epsilonproteobacteria</taxon>
        <taxon>Campylobacterales</taxon>
        <taxon>Helicobacteraceae</taxon>
        <taxon>Helicobacter</taxon>
    </lineage>
</organism>
<dbReference type="Proteomes" id="UP000256514">
    <property type="component" value="Unassembled WGS sequence"/>
</dbReference>
<dbReference type="AlphaFoldDB" id="A0A3D8IP88"/>
<evidence type="ECO:0000313" key="2">
    <source>
        <dbReference type="EMBL" id="RDU66424.1"/>
    </source>
</evidence>
<sequence>MLKKIKDKCIYWFLVGIMKIYGTKDPKILNVKTLKALKNIYEVIERLLIFFMGVLFGTQDPKLFIIIGFLLILAIVAFLCIKIREKVSK</sequence>
<name>A0A3D8IP88_9HELI</name>
<keyword evidence="3" id="KW-1185">Reference proteome</keyword>
<evidence type="ECO:0000256" key="1">
    <source>
        <dbReference type="SAM" id="Phobius"/>
    </source>
</evidence>
<feature type="transmembrane region" description="Helical" evidence="1">
    <location>
        <begin position="40"/>
        <end position="57"/>
    </location>
</feature>
<keyword evidence="1" id="KW-1133">Transmembrane helix</keyword>
<dbReference type="RefSeq" id="WP_115571378.1">
    <property type="nucleotide sequence ID" value="NZ_NXLT01000006.1"/>
</dbReference>
<evidence type="ECO:0000313" key="3">
    <source>
        <dbReference type="Proteomes" id="UP000256514"/>
    </source>
</evidence>
<keyword evidence="1" id="KW-0472">Membrane</keyword>
<reference evidence="2 3" key="1">
    <citation type="submission" date="2018-04" db="EMBL/GenBank/DDBJ databases">
        <title>Novel Campyloabacter and Helicobacter Species and Strains.</title>
        <authorList>
            <person name="Mannion A.J."/>
            <person name="Shen Z."/>
            <person name="Fox J.G."/>
        </authorList>
    </citation>
    <scope>NUCLEOTIDE SEQUENCE [LARGE SCALE GENOMIC DNA]</scope>
    <source>
        <strain evidence="2 3">MIT 12-6600</strain>
    </source>
</reference>
<comment type="caution">
    <text evidence="2">The sequence shown here is derived from an EMBL/GenBank/DDBJ whole genome shotgun (WGS) entry which is preliminary data.</text>
</comment>
<gene>
    <name evidence="2" type="ORF">CQA54_06920</name>
</gene>
<dbReference type="EMBL" id="NXLT01000006">
    <property type="protein sequence ID" value="RDU66424.1"/>
    <property type="molecule type" value="Genomic_DNA"/>
</dbReference>
<proteinExistence type="predicted"/>
<protein>
    <submittedName>
        <fullName evidence="2">Uncharacterized protein</fullName>
    </submittedName>
</protein>
<keyword evidence="1" id="KW-0812">Transmembrane</keyword>